<feature type="domain" description="Thioester reductase (TE)" evidence="4">
    <location>
        <begin position="97"/>
        <end position="186"/>
    </location>
</feature>
<dbReference type="Proteomes" id="UP001212997">
    <property type="component" value="Unassembled WGS sequence"/>
</dbReference>
<dbReference type="Gene3D" id="3.40.50.720">
    <property type="entry name" value="NAD(P)-binding Rossmann-like Domain"/>
    <property type="match status" value="1"/>
</dbReference>
<dbReference type="Pfam" id="PF07993">
    <property type="entry name" value="NAD_binding_4"/>
    <property type="match status" value="2"/>
</dbReference>
<feature type="compositionally biased region" description="Polar residues" evidence="3">
    <location>
        <begin position="1"/>
        <end position="20"/>
    </location>
</feature>
<evidence type="ECO:0000256" key="3">
    <source>
        <dbReference type="SAM" id="MobiDB-lite"/>
    </source>
</evidence>
<dbReference type="InterPro" id="IPR013120">
    <property type="entry name" value="FAR_NAD-bd"/>
</dbReference>
<evidence type="ECO:0000256" key="2">
    <source>
        <dbReference type="ARBA" id="ARBA00022553"/>
    </source>
</evidence>
<dbReference type="InterPro" id="IPR051414">
    <property type="entry name" value="Adenylate-forming_Reductase"/>
</dbReference>
<name>A0AAD5YMY6_9APHY</name>
<accession>A0AAD5YMY6</accession>
<comment type="caution">
    <text evidence="5">The sequence shown here is derived from an EMBL/GenBank/DDBJ whole genome shotgun (WGS) entry which is preliminary data.</text>
</comment>
<evidence type="ECO:0000256" key="1">
    <source>
        <dbReference type="ARBA" id="ARBA00022450"/>
    </source>
</evidence>
<reference evidence="5" key="1">
    <citation type="submission" date="2022-07" db="EMBL/GenBank/DDBJ databases">
        <title>Genome Sequence of Physisporinus lineatus.</title>
        <authorList>
            <person name="Buettner E."/>
        </authorList>
    </citation>
    <scope>NUCLEOTIDE SEQUENCE</scope>
    <source>
        <strain evidence="5">VT162</strain>
    </source>
</reference>
<dbReference type="PANTHER" id="PTHR43439:SF2">
    <property type="entry name" value="ENZYME, PUTATIVE (JCVI)-RELATED"/>
    <property type="match status" value="1"/>
</dbReference>
<dbReference type="InterPro" id="IPR036291">
    <property type="entry name" value="NAD(P)-bd_dom_sf"/>
</dbReference>
<keyword evidence="6" id="KW-1185">Reference proteome</keyword>
<feature type="region of interest" description="Disordered" evidence="3">
    <location>
        <begin position="1"/>
        <end position="33"/>
    </location>
</feature>
<dbReference type="PANTHER" id="PTHR43439">
    <property type="entry name" value="PHENYLACETATE-COENZYME A LIGASE"/>
    <property type="match status" value="1"/>
</dbReference>
<organism evidence="5 6">
    <name type="scientific">Meripilus lineatus</name>
    <dbReference type="NCBI Taxonomy" id="2056292"/>
    <lineage>
        <taxon>Eukaryota</taxon>
        <taxon>Fungi</taxon>
        <taxon>Dikarya</taxon>
        <taxon>Basidiomycota</taxon>
        <taxon>Agaricomycotina</taxon>
        <taxon>Agaricomycetes</taxon>
        <taxon>Polyporales</taxon>
        <taxon>Meripilaceae</taxon>
        <taxon>Meripilus</taxon>
    </lineage>
</organism>
<sequence length="461" mass="50724">MSPSNSGNTQTYTSPNQPSSGGHPELSVTAASTYHGLVQSSHSGVTPDSNPLLSDESSIDQAKINLLRLLVTKYTIAFPHRPIVLHPRKDDGDVVLVTGTTGMFGCHILAQLSLDPSVRLVYALNRASNGLVERHLESIKLQGLLAECLTSPKFRIIGTDISQPNLGLSPELYEEIRDSVTHIIHNVLQATRNLVDLALSSRCLEPPSIMFVSSVSVFRRPYKLPLAPEVAINDPATCVGWGYSESKWVAESTLLAAAEETGLRVNIVRVGQLCGAKNGHWNEKEALSAIVKSAYSVHCLPDVPGLGLVSWIPAYEAAKALIEMRDSTEQVLHLANPHPQPWRTFFDPLSHELDVPLVPYDTWVSALEADINDPSMTLLDHLKRNPALRLLNWFQHVDMDEEKEPLGLIPPSAIKASRVVPWLNDVEIGENMVTRWLGAWRETGFLPSASHDRSRKVVSKL</sequence>
<gene>
    <name evidence="5" type="ORF">NLI96_g1310</name>
</gene>
<proteinExistence type="predicted"/>
<evidence type="ECO:0000313" key="5">
    <source>
        <dbReference type="EMBL" id="KAJ3490597.1"/>
    </source>
</evidence>
<feature type="domain" description="Thioester reductase (TE)" evidence="4">
    <location>
        <begin position="189"/>
        <end position="306"/>
    </location>
</feature>
<dbReference type="AlphaFoldDB" id="A0AAD5YMY6"/>
<protein>
    <recommendedName>
        <fullName evidence="4">Thioester reductase (TE) domain-containing protein</fullName>
    </recommendedName>
</protein>
<evidence type="ECO:0000313" key="6">
    <source>
        <dbReference type="Proteomes" id="UP001212997"/>
    </source>
</evidence>
<evidence type="ECO:0000259" key="4">
    <source>
        <dbReference type="Pfam" id="PF07993"/>
    </source>
</evidence>
<keyword evidence="1" id="KW-0596">Phosphopantetheine</keyword>
<dbReference type="SUPFAM" id="SSF51735">
    <property type="entry name" value="NAD(P)-binding Rossmann-fold domains"/>
    <property type="match status" value="1"/>
</dbReference>
<keyword evidence="2" id="KW-0597">Phosphoprotein</keyword>
<dbReference type="EMBL" id="JANAWD010000025">
    <property type="protein sequence ID" value="KAJ3490597.1"/>
    <property type="molecule type" value="Genomic_DNA"/>
</dbReference>